<protein>
    <submittedName>
        <fullName evidence="1">BZ3500_MvSof-1268-A1-R1_Chr11-3g03568 protein</fullName>
    </submittedName>
</protein>
<dbReference type="Proteomes" id="UP000249723">
    <property type="component" value="Unassembled WGS sequence"/>
</dbReference>
<evidence type="ECO:0000313" key="2">
    <source>
        <dbReference type="Proteomes" id="UP000249723"/>
    </source>
</evidence>
<proteinExistence type="predicted"/>
<dbReference type="EMBL" id="FMWP01000060">
    <property type="protein sequence ID" value="SCZ95049.1"/>
    <property type="molecule type" value="Genomic_DNA"/>
</dbReference>
<dbReference type="AlphaFoldDB" id="A0A2X0KMU2"/>
<reference evidence="2" key="1">
    <citation type="submission" date="2016-10" db="EMBL/GenBank/DDBJ databases">
        <authorList>
            <person name="Jeantristanb JTB J.-T."/>
            <person name="Ricardo R."/>
        </authorList>
    </citation>
    <scope>NUCLEOTIDE SEQUENCE [LARGE SCALE GENOMIC DNA]</scope>
</reference>
<accession>A0A2X0KMU2</accession>
<gene>
    <name evidence="1" type="ORF">BZ3500_MVSOF-1268-A1-R1_CHR11-3G03568</name>
</gene>
<keyword evidence="2" id="KW-1185">Reference proteome</keyword>
<organism evidence="1 2">
    <name type="scientific">Microbotryum saponariae</name>
    <dbReference type="NCBI Taxonomy" id="289078"/>
    <lineage>
        <taxon>Eukaryota</taxon>
        <taxon>Fungi</taxon>
        <taxon>Dikarya</taxon>
        <taxon>Basidiomycota</taxon>
        <taxon>Pucciniomycotina</taxon>
        <taxon>Microbotryomycetes</taxon>
        <taxon>Microbotryales</taxon>
        <taxon>Microbotryaceae</taxon>
        <taxon>Microbotryum</taxon>
    </lineage>
</organism>
<evidence type="ECO:0000313" key="1">
    <source>
        <dbReference type="EMBL" id="SCZ95049.1"/>
    </source>
</evidence>
<name>A0A2X0KMU2_9BASI</name>
<sequence length="68" mass="7398">MRAMYLSLIGFALAITVNCPSGECDGKNCLNANIAGCDACDKANQHCYNFCNQPHTCPIKCKVHCDSR</sequence>